<dbReference type="PROSITE" id="PS50283">
    <property type="entry name" value="NA_SOLUT_SYMP_3"/>
    <property type="match status" value="1"/>
</dbReference>
<protein>
    <recommendedName>
        <fullName evidence="11">Urea transporter</fullName>
    </recommendedName>
</protein>
<evidence type="ECO:0000256" key="2">
    <source>
        <dbReference type="ARBA" id="ARBA00006434"/>
    </source>
</evidence>
<keyword evidence="5 8" id="KW-1133">Transmembrane helix</keyword>
<feature type="region of interest" description="Disordered" evidence="7">
    <location>
        <begin position="914"/>
        <end position="937"/>
    </location>
</feature>
<feature type="transmembrane region" description="Helical" evidence="8">
    <location>
        <begin position="394"/>
        <end position="413"/>
    </location>
</feature>
<evidence type="ECO:0008006" key="11">
    <source>
        <dbReference type="Google" id="ProtNLM"/>
    </source>
</evidence>
<feature type="transmembrane region" description="Helical" evidence="8">
    <location>
        <begin position="477"/>
        <end position="497"/>
    </location>
</feature>
<feature type="compositionally biased region" description="Basic and acidic residues" evidence="7">
    <location>
        <begin position="758"/>
        <end position="777"/>
    </location>
</feature>
<feature type="transmembrane region" description="Helical" evidence="8">
    <location>
        <begin position="349"/>
        <end position="374"/>
    </location>
</feature>
<dbReference type="PANTHER" id="PTHR46154">
    <property type="match status" value="1"/>
</dbReference>
<feature type="transmembrane region" description="Helical" evidence="8">
    <location>
        <begin position="127"/>
        <end position="147"/>
    </location>
</feature>
<evidence type="ECO:0000256" key="5">
    <source>
        <dbReference type="ARBA" id="ARBA00022989"/>
    </source>
</evidence>
<keyword evidence="10" id="KW-1185">Reference proteome</keyword>
<proteinExistence type="inferred from homology"/>
<feature type="transmembrane region" description="Helical" evidence="8">
    <location>
        <begin position="604"/>
        <end position="623"/>
    </location>
</feature>
<name>A0ABN9S0A8_9DINO</name>
<comment type="similarity">
    <text evidence="2">Belongs to the sodium:solute symporter (SSF) (TC 2.A.21) family.</text>
</comment>
<keyword evidence="6 8" id="KW-0472">Membrane</keyword>
<feature type="transmembrane region" description="Helical" evidence="8">
    <location>
        <begin position="504"/>
        <end position="525"/>
    </location>
</feature>
<feature type="region of interest" description="Disordered" evidence="7">
    <location>
        <begin position="684"/>
        <end position="779"/>
    </location>
</feature>
<evidence type="ECO:0000256" key="4">
    <source>
        <dbReference type="ARBA" id="ARBA00022692"/>
    </source>
</evidence>
<keyword evidence="3" id="KW-0813">Transport</keyword>
<feature type="transmembrane region" description="Helical" evidence="8">
    <location>
        <begin position="54"/>
        <end position="75"/>
    </location>
</feature>
<dbReference type="EMBL" id="CAUYUJ010008557">
    <property type="protein sequence ID" value="CAK0824295.1"/>
    <property type="molecule type" value="Genomic_DNA"/>
</dbReference>
<keyword evidence="4 8" id="KW-0812">Transmembrane</keyword>
<dbReference type="Gene3D" id="1.20.1730.10">
    <property type="entry name" value="Sodium/glucose cotransporter"/>
    <property type="match status" value="1"/>
</dbReference>
<dbReference type="CDD" id="cd11476">
    <property type="entry name" value="SLC5sbd_DUR3"/>
    <property type="match status" value="1"/>
</dbReference>
<evidence type="ECO:0000313" key="9">
    <source>
        <dbReference type="EMBL" id="CAK0824295.1"/>
    </source>
</evidence>
<evidence type="ECO:0000256" key="1">
    <source>
        <dbReference type="ARBA" id="ARBA00004141"/>
    </source>
</evidence>
<feature type="transmembrane region" description="Helical" evidence="8">
    <location>
        <begin position="452"/>
        <end position="471"/>
    </location>
</feature>
<dbReference type="PANTHER" id="PTHR46154:SF4">
    <property type="entry name" value="UREA ACTIVE TRANSPORTER"/>
    <property type="match status" value="1"/>
</dbReference>
<comment type="subcellular location">
    <subcellularLocation>
        <location evidence="1">Membrane</location>
        <topology evidence="1">Multi-pass membrane protein</topology>
    </subcellularLocation>
</comment>
<feature type="compositionally biased region" description="Basic and acidic residues" evidence="7">
    <location>
        <begin position="684"/>
        <end position="697"/>
    </location>
</feature>
<organism evidence="9 10">
    <name type="scientific">Prorocentrum cordatum</name>
    <dbReference type="NCBI Taxonomy" id="2364126"/>
    <lineage>
        <taxon>Eukaryota</taxon>
        <taxon>Sar</taxon>
        <taxon>Alveolata</taxon>
        <taxon>Dinophyceae</taxon>
        <taxon>Prorocentrales</taxon>
        <taxon>Prorocentraceae</taxon>
        <taxon>Prorocentrum</taxon>
    </lineage>
</organism>
<feature type="transmembrane region" description="Helical" evidence="8">
    <location>
        <begin position="232"/>
        <end position="250"/>
    </location>
</feature>
<accession>A0ABN9S0A8</accession>
<dbReference type="InterPro" id="IPR038377">
    <property type="entry name" value="Na/Glc_symporter_sf"/>
</dbReference>
<dbReference type="Proteomes" id="UP001189429">
    <property type="component" value="Unassembled WGS sequence"/>
</dbReference>
<evidence type="ECO:0000256" key="7">
    <source>
        <dbReference type="SAM" id="MobiDB-lite"/>
    </source>
</evidence>
<evidence type="ECO:0000256" key="6">
    <source>
        <dbReference type="ARBA" id="ARBA00023136"/>
    </source>
</evidence>
<feature type="transmembrane region" description="Helical" evidence="8">
    <location>
        <begin position="196"/>
        <end position="220"/>
    </location>
</feature>
<dbReference type="InterPro" id="IPR001734">
    <property type="entry name" value="Na/solute_symporter"/>
</dbReference>
<evidence type="ECO:0000256" key="8">
    <source>
        <dbReference type="SAM" id="Phobius"/>
    </source>
</evidence>
<evidence type="ECO:0000313" key="10">
    <source>
        <dbReference type="Proteomes" id="UP001189429"/>
    </source>
</evidence>
<evidence type="ECO:0000256" key="3">
    <source>
        <dbReference type="ARBA" id="ARBA00022448"/>
    </source>
</evidence>
<feature type="transmembrane region" description="Helical" evidence="8">
    <location>
        <begin position="96"/>
        <end position="115"/>
    </location>
</feature>
<dbReference type="InterPro" id="IPR031155">
    <property type="entry name" value="DUR"/>
</dbReference>
<gene>
    <name evidence="9" type="ORF">PCOR1329_LOCUS24734</name>
</gene>
<feature type="transmembrane region" description="Helical" evidence="8">
    <location>
        <begin position="635"/>
        <end position="659"/>
    </location>
</feature>
<dbReference type="Pfam" id="PF00474">
    <property type="entry name" value="SSF"/>
    <property type="match status" value="1"/>
</dbReference>
<feature type="transmembrane region" description="Helical" evidence="8">
    <location>
        <begin position="168"/>
        <end position="190"/>
    </location>
</feature>
<sequence length="1016" mass="107483">MPLAQGSRQLGACKIYITRKVLTPSANMTAGEIPAAYVGRDSFFGGRPPLPQEAGYAIVLGVGVFLSLFTTIMVYMDKVANGTAINIAGRNVKTGLTASVIVSQWTWVATLLQSSNAAWNYGVSGPFWYAVGATISIVLFGILATELKRRARTCHTVCELVYVRWGKAAHLTFIFCCLVANVIVTSMLLLGGAATVNALTGVDAAFASFLIPWGVILYTAASGLKGTFAASYVETTIVFLALVVCVYTVYVKEYSSDLIYDSLQAISGMTESECVARFMKDGVTFYEAGTYSCGPVVENNSGSYVTMLSMGGLKSGIISIVGNFGTVFADQSYWQSAIVAKSANVHKGYLLGSMVWFIIPFALATSLGLAGVALGLPITAGEAGSGLVPSATAVHLFGDFGAVMMASMLFMIITSTGSAQGNAVSSLICYDVYRRYINPSATSSQILKVSQAVIVVFGLGMGALGVALNHMGLNLGWVYQFTGIAIGSAVVPLWNVLMWKDANATGAVAAVWGGMILALATWLTICQAEFGEITVDNLGTLNPNLGGNIVALCSSALIHVGCSLASPQNYDFEPMGQIDVLEGDLSGLGDANYSPELLAKAKAWLVKYGLGFTILIAVVWPVLSLPAGVFTKDYWIFWVFVSISWAFIATVTIIFLPLYESRGSILGVFMFMLCLKKAEKAEPAKSEEAHQLARSEGGRAAGGGEGVASGHALASQSRGAPSPAAHGQEPATLQPARREADLGHTAASPEQQRAAPSEQHRAAFPEQQAPREQHRAAPSEQYRAALMGQQAPLRRITTAHLNRSSTADIKTLLQGQLEELGEISSLVGREGGCATGGGDGVASGHALGIQPFGAPWPAAPGQAHADAVGLSAQRSPESCVASGWLPQGERSVGSADDDFMQRCRAAVWTPGARAPTLLESSPPGNDKAARLTPNSGQAQGVDYVRGFEAQLVRRTTTEVKKVLQGQFHEFEDDCHLRPQQVQLQVLPEDADDKVVDVPELRRAPKREGCVTCTCMA</sequence>
<feature type="transmembrane region" description="Helical" evidence="8">
    <location>
        <begin position="304"/>
        <end position="328"/>
    </location>
</feature>
<comment type="caution">
    <text evidence="9">The sequence shown here is derived from an EMBL/GenBank/DDBJ whole genome shotgun (WGS) entry which is preliminary data.</text>
</comment>
<reference evidence="9" key="1">
    <citation type="submission" date="2023-10" db="EMBL/GenBank/DDBJ databases">
        <authorList>
            <person name="Chen Y."/>
            <person name="Shah S."/>
            <person name="Dougan E. K."/>
            <person name="Thang M."/>
            <person name="Chan C."/>
        </authorList>
    </citation>
    <scope>NUCLEOTIDE SEQUENCE [LARGE SCALE GENOMIC DNA]</scope>
</reference>